<dbReference type="PATRIC" id="fig|1339352.3.peg.2608"/>
<evidence type="ECO:0000313" key="2">
    <source>
        <dbReference type="EMBL" id="KDS53401.1"/>
    </source>
</evidence>
<protein>
    <submittedName>
        <fullName evidence="2">Uncharacterized protein</fullName>
    </submittedName>
</protein>
<organism evidence="2 3">
    <name type="scientific">Phocaeicola vulgatus str. 3975 RP4</name>
    <dbReference type="NCBI Taxonomy" id="1339352"/>
    <lineage>
        <taxon>Bacteria</taxon>
        <taxon>Pseudomonadati</taxon>
        <taxon>Bacteroidota</taxon>
        <taxon>Bacteroidia</taxon>
        <taxon>Bacteroidales</taxon>
        <taxon>Bacteroidaceae</taxon>
        <taxon>Phocaeicola</taxon>
    </lineage>
</organism>
<keyword evidence="1" id="KW-1133">Transmembrane helix</keyword>
<dbReference type="AlphaFoldDB" id="A0A069SFW4"/>
<gene>
    <name evidence="2" type="ORF">M099_2712</name>
</gene>
<reference evidence="2 3" key="1">
    <citation type="submission" date="2014-04" db="EMBL/GenBank/DDBJ databases">
        <authorList>
            <person name="Sears C."/>
            <person name="Carroll K."/>
            <person name="Sack B.R."/>
            <person name="Qadri F."/>
            <person name="Myers L.L."/>
            <person name="Chung G.-T."/>
            <person name="Escheverria P."/>
            <person name="Fraser C.M."/>
            <person name="Sadzewicz L."/>
            <person name="Shefchek K.A."/>
            <person name="Tallon L."/>
            <person name="Das S.P."/>
            <person name="Daugherty S."/>
            <person name="Mongodin E.F."/>
        </authorList>
    </citation>
    <scope>NUCLEOTIDE SEQUENCE [LARGE SCALE GENOMIC DNA]</scope>
    <source>
        <strain evidence="2 3">3975 RP4</strain>
    </source>
</reference>
<name>A0A069SFW4_PHOVU</name>
<feature type="transmembrane region" description="Helical" evidence="1">
    <location>
        <begin position="15"/>
        <end position="32"/>
    </location>
</feature>
<keyword evidence="1" id="KW-0812">Transmembrane</keyword>
<comment type="caution">
    <text evidence="2">The sequence shown here is derived from an EMBL/GenBank/DDBJ whole genome shotgun (WGS) entry which is preliminary data.</text>
</comment>
<evidence type="ECO:0000256" key="1">
    <source>
        <dbReference type="SAM" id="Phobius"/>
    </source>
</evidence>
<dbReference type="RefSeq" id="WP_016271165.1">
    <property type="nucleotide sequence ID" value="NZ_JNHM01000031.1"/>
</dbReference>
<evidence type="ECO:0000313" key="3">
    <source>
        <dbReference type="Proteomes" id="UP000027661"/>
    </source>
</evidence>
<dbReference type="EMBL" id="JNHM01000031">
    <property type="protein sequence ID" value="KDS53401.1"/>
    <property type="molecule type" value="Genomic_DNA"/>
</dbReference>
<keyword evidence="1" id="KW-0472">Membrane</keyword>
<dbReference type="Proteomes" id="UP000027661">
    <property type="component" value="Unassembled WGS sequence"/>
</dbReference>
<accession>A0A069SFW4</accession>
<sequence>MVSDWALLFIGWREIGFTISFNVSWAAFAIMFEDMLKDATVKEIEDYF</sequence>
<proteinExistence type="predicted"/>